<evidence type="ECO:0000313" key="3">
    <source>
        <dbReference type="Proteomes" id="UP000732378"/>
    </source>
</evidence>
<name>A0ABS2MEK0_9ACTN</name>
<dbReference type="EMBL" id="JAFBBZ010000001">
    <property type="protein sequence ID" value="MBM7509611.1"/>
    <property type="molecule type" value="Genomic_DNA"/>
</dbReference>
<evidence type="ECO:0000256" key="1">
    <source>
        <dbReference type="SAM" id="MobiDB-lite"/>
    </source>
</evidence>
<proteinExistence type="predicted"/>
<reference evidence="2 3" key="1">
    <citation type="submission" date="2021-01" db="EMBL/GenBank/DDBJ databases">
        <title>Sequencing the genomes of 1000 actinobacteria strains.</title>
        <authorList>
            <person name="Klenk H.-P."/>
        </authorList>
    </citation>
    <scope>NUCLEOTIDE SEQUENCE [LARGE SCALE GENOMIC DNA]</scope>
    <source>
        <strain evidence="2 3">DSM 18239</strain>
    </source>
</reference>
<gene>
    <name evidence="2" type="ORF">JOE61_003425</name>
</gene>
<sequence length="108" mass="11429">MGAVRHELGRYLECRGLRPFVEDRGEPGLDAGGFLAAVHLGEGLGALVFDEGGEGVPGTAEQPPLPQTRGATQDVVGPGEPVEERLDSLLGDCWEADRCDEHGCLSFI</sequence>
<organism evidence="2 3">
    <name type="scientific">Nocardioides salarius</name>
    <dbReference type="NCBI Taxonomy" id="374513"/>
    <lineage>
        <taxon>Bacteria</taxon>
        <taxon>Bacillati</taxon>
        <taxon>Actinomycetota</taxon>
        <taxon>Actinomycetes</taxon>
        <taxon>Propionibacteriales</taxon>
        <taxon>Nocardioidaceae</taxon>
        <taxon>Nocardioides</taxon>
    </lineage>
</organism>
<feature type="region of interest" description="Disordered" evidence="1">
    <location>
        <begin position="52"/>
        <end position="79"/>
    </location>
</feature>
<evidence type="ECO:0000313" key="2">
    <source>
        <dbReference type="EMBL" id="MBM7509611.1"/>
    </source>
</evidence>
<comment type="caution">
    <text evidence="2">The sequence shown here is derived from an EMBL/GenBank/DDBJ whole genome shotgun (WGS) entry which is preliminary data.</text>
</comment>
<dbReference type="RefSeq" id="WP_193670826.1">
    <property type="nucleotide sequence ID" value="NZ_JACDTV010000019.1"/>
</dbReference>
<dbReference type="Proteomes" id="UP000732378">
    <property type="component" value="Unassembled WGS sequence"/>
</dbReference>
<protein>
    <submittedName>
        <fullName evidence="2">Uncharacterized protein</fullName>
    </submittedName>
</protein>
<keyword evidence="3" id="KW-1185">Reference proteome</keyword>
<accession>A0ABS2MEK0</accession>